<accession>A0A4C1WB10</accession>
<dbReference type="Proteomes" id="UP000299102">
    <property type="component" value="Unassembled WGS sequence"/>
</dbReference>
<dbReference type="AlphaFoldDB" id="A0A4C1WB10"/>
<feature type="compositionally biased region" description="Basic residues" evidence="1">
    <location>
        <begin position="9"/>
        <end position="32"/>
    </location>
</feature>
<sequence>MSELEKSKTVKKNRAVKVRTQHSKRSGRRRPRAPAARYDYALNWLWIFRIPRVCNRTDRRLEPPPKNGACVLFCFVKKHICRFARGQDSSPVPFVSKSARRPLVHDPLFLSFLRYPFVIDYCPGGSDSSTLKGRLRARRPPHCQAGVAAATFVYKRHSKRVQFINSDRGVMKPYMPHWKAWAGEGRGGRQDAAGGFLFY</sequence>
<comment type="caution">
    <text evidence="2">The sequence shown here is derived from an EMBL/GenBank/DDBJ whole genome shotgun (WGS) entry which is preliminary data.</text>
</comment>
<evidence type="ECO:0000313" key="2">
    <source>
        <dbReference type="EMBL" id="GBP48578.1"/>
    </source>
</evidence>
<name>A0A4C1WB10_EUMVA</name>
<organism evidence="2 3">
    <name type="scientific">Eumeta variegata</name>
    <name type="common">Bagworm moth</name>
    <name type="synonym">Eumeta japonica</name>
    <dbReference type="NCBI Taxonomy" id="151549"/>
    <lineage>
        <taxon>Eukaryota</taxon>
        <taxon>Metazoa</taxon>
        <taxon>Ecdysozoa</taxon>
        <taxon>Arthropoda</taxon>
        <taxon>Hexapoda</taxon>
        <taxon>Insecta</taxon>
        <taxon>Pterygota</taxon>
        <taxon>Neoptera</taxon>
        <taxon>Endopterygota</taxon>
        <taxon>Lepidoptera</taxon>
        <taxon>Glossata</taxon>
        <taxon>Ditrysia</taxon>
        <taxon>Tineoidea</taxon>
        <taxon>Psychidae</taxon>
        <taxon>Oiketicinae</taxon>
        <taxon>Eumeta</taxon>
    </lineage>
</organism>
<dbReference type="EMBL" id="BGZK01000526">
    <property type="protein sequence ID" value="GBP48578.1"/>
    <property type="molecule type" value="Genomic_DNA"/>
</dbReference>
<protein>
    <submittedName>
        <fullName evidence="2">Uncharacterized protein</fullName>
    </submittedName>
</protein>
<proteinExistence type="predicted"/>
<evidence type="ECO:0000256" key="1">
    <source>
        <dbReference type="SAM" id="MobiDB-lite"/>
    </source>
</evidence>
<evidence type="ECO:0000313" key="3">
    <source>
        <dbReference type="Proteomes" id="UP000299102"/>
    </source>
</evidence>
<feature type="region of interest" description="Disordered" evidence="1">
    <location>
        <begin position="1"/>
        <end position="32"/>
    </location>
</feature>
<keyword evidence="3" id="KW-1185">Reference proteome</keyword>
<reference evidence="2 3" key="1">
    <citation type="journal article" date="2019" name="Commun. Biol.">
        <title>The bagworm genome reveals a unique fibroin gene that provides high tensile strength.</title>
        <authorList>
            <person name="Kono N."/>
            <person name="Nakamura H."/>
            <person name="Ohtoshi R."/>
            <person name="Tomita M."/>
            <person name="Numata K."/>
            <person name="Arakawa K."/>
        </authorList>
    </citation>
    <scope>NUCLEOTIDE SEQUENCE [LARGE SCALE GENOMIC DNA]</scope>
</reference>
<gene>
    <name evidence="2" type="ORF">EVAR_38554_1</name>
</gene>